<keyword evidence="4 6" id="KW-1133">Transmembrane helix</keyword>
<evidence type="ECO:0000256" key="2">
    <source>
        <dbReference type="ARBA" id="ARBA00007049"/>
    </source>
</evidence>
<name>M1VIJ3_CYAM1</name>
<dbReference type="EMBL" id="AP006502">
    <property type="protein sequence ID" value="BAM83397.1"/>
    <property type="molecule type" value="Genomic_DNA"/>
</dbReference>
<feature type="transmembrane region" description="Helical" evidence="6">
    <location>
        <begin position="239"/>
        <end position="257"/>
    </location>
</feature>
<dbReference type="KEGG" id="cme:CYME_CMT466C"/>
<dbReference type="eggNOG" id="KOG4473">
    <property type="taxonomic scope" value="Eukaryota"/>
</dbReference>
<evidence type="ECO:0000256" key="5">
    <source>
        <dbReference type="ARBA" id="ARBA00023136"/>
    </source>
</evidence>
<dbReference type="GO" id="GO:0005384">
    <property type="term" value="F:manganese ion transmembrane transporter activity"/>
    <property type="evidence" value="ECO:0007669"/>
    <property type="project" value="InterPro"/>
</dbReference>
<dbReference type="Pfam" id="PF01988">
    <property type="entry name" value="VIT1"/>
    <property type="match status" value="1"/>
</dbReference>
<evidence type="ECO:0000313" key="7">
    <source>
        <dbReference type="EMBL" id="BAM83397.1"/>
    </source>
</evidence>
<dbReference type="RefSeq" id="XP_005539433.1">
    <property type="nucleotide sequence ID" value="XM_005539376.1"/>
</dbReference>
<dbReference type="GO" id="GO:0012505">
    <property type="term" value="C:endomembrane system"/>
    <property type="evidence" value="ECO:0007669"/>
    <property type="project" value="UniProtKB-SubCell"/>
</dbReference>
<evidence type="ECO:0000313" key="8">
    <source>
        <dbReference type="Proteomes" id="UP000007014"/>
    </source>
</evidence>
<proteinExistence type="inferred from homology"/>
<organism evidence="7 8">
    <name type="scientific">Cyanidioschyzon merolae (strain NIES-3377 / 10D)</name>
    <name type="common">Unicellular red alga</name>
    <dbReference type="NCBI Taxonomy" id="280699"/>
    <lineage>
        <taxon>Eukaryota</taxon>
        <taxon>Rhodophyta</taxon>
        <taxon>Bangiophyceae</taxon>
        <taxon>Cyanidiales</taxon>
        <taxon>Cyanidiaceae</taxon>
        <taxon>Cyanidioschyzon</taxon>
    </lineage>
</organism>
<evidence type="ECO:0000256" key="1">
    <source>
        <dbReference type="ARBA" id="ARBA00004127"/>
    </source>
</evidence>
<dbReference type="GeneID" id="16998015"/>
<comment type="similarity">
    <text evidence="2">Belongs to the CCC1 family.</text>
</comment>
<gene>
    <name evidence="7" type="ORF">CYME_CMT466C</name>
</gene>
<accession>M1VIJ3</accession>
<dbReference type="Gramene" id="CMT466CT">
    <property type="protein sequence ID" value="CMT466CT"/>
    <property type="gene ID" value="CMT466C"/>
</dbReference>
<evidence type="ECO:0000256" key="4">
    <source>
        <dbReference type="ARBA" id="ARBA00022989"/>
    </source>
</evidence>
<comment type="subcellular location">
    <subcellularLocation>
        <location evidence="1">Endomembrane system</location>
        <topology evidence="1">Multi-pass membrane protein</topology>
    </subcellularLocation>
</comment>
<reference evidence="7 8" key="1">
    <citation type="journal article" date="2004" name="Nature">
        <title>Genome sequence of the ultrasmall unicellular red alga Cyanidioschyzon merolae 10D.</title>
        <authorList>
            <person name="Matsuzaki M."/>
            <person name="Misumi O."/>
            <person name="Shin-i T."/>
            <person name="Maruyama S."/>
            <person name="Takahara M."/>
            <person name="Miyagishima S."/>
            <person name="Mori T."/>
            <person name="Nishida K."/>
            <person name="Yagisawa F."/>
            <person name="Nishida K."/>
            <person name="Yoshida Y."/>
            <person name="Nishimura Y."/>
            <person name="Nakao S."/>
            <person name="Kobayashi T."/>
            <person name="Momoyama Y."/>
            <person name="Higashiyama T."/>
            <person name="Minoda A."/>
            <person name="Sano M."/>
            <person name="Nomoto H."/>
            <person name="Oishi K."/>
            <person name="Hayashi H."/>
            <person name="Ohta F."/>
            <person name="Nishizaka S."/>
            <person name="Haga S."/>
            <person name="Miura S."/>
            <person name="Morishita T."/>
            <person name="Kabeya Y."/>
            <person name="Terasawa K."/>
            <person name="Suzuki Y."/>
            <person name="Ishii Y."/>
            <person name="Asakawa S."/>
            <person name="Takano H."/>
            <person name="Ohta N."/>
            <person name="Kuroiwa H."/>
            <person name="Tanaka K."/>
            <person name="Shimizu N."/>
            <person name="Sugano S."/>
            <person name="Sato N."/>
            <person name="Nozaki H."/>
            <person name="Ogasawara N."/>
            <person name="Kohara Y."/>
            <person name="Kuroiwa T."/>
        </authorList>
    </citation>
    <scope>NUCLEOTIDE SEQUENCE [LARGE SCALE GENOMIC DNA]</scope>
    <source>
        <strain evidence="7 8">10D</strain>
    </source>
</reference>
<evidence type="ECO:0000256" key="3">
    <source>
        <dbReference type="ARBA" id="ARBA00022692"/>
    </source>
</evidence>
<dbReference type="OMA" id="QMCCVGG"/>
<sequence length="299" mass="32433">MQSQRDVENGTCWNPDTAPYSAVGETTGLRAPELAQLAATGSVRHQHPVLHSSRARQLILEAHHARHQEKHSDSSGAVQDAILGAADGLTVPFALAAGLSGAFTKSSYIVLAVLSELVAGGISMGLGGWLAGRSEVQTFESEREREEREVQHTPLAEEAEIYEIFRPFGVPESAIESVLAHFREHPRDWVDFMMKFELGLSEPDRNRPWRSALTVGGSYVLGGLVPLIPYLLISDAREALMWSILFTFLALLLFGWVKAGFTGQSRWKSAIETAAVGGCAAAAAFGVARWFDSLTSLST</sequence>
<dbReference type="GO" id="GO:0030026">
    <property type="term" value="P:intracellular manganese ion homeostasis"/>
    <property type="evidence" value="ECO:0007669"/>
    <property type="project" value="InterPro"/>
</dbReference>
<keyword evidence="8" id="KW-1185">Reference proteome</keyword>
<dbReference type="STRING" id="280699.M1VIJ3"/>
<feature type="transmembrane region" description="Helical" evidence="6">
    <location>
        <begin position="108"/>
        <end position="131"/>
    </location>
</feature>
<dbReference type="Proteomes" id="UP000007014">
    <property type="component" value="Chromosome 20"/>
</dbReference>
<keyword evidence="5 6" id="KW-0472">Membrane</keyword>
<feature type="transmembrane region" description="Helical" evidence="6">
    <location>
        <begin position="269"/>
        <end position="291"/>
    </location>
</feature>
<evidence type="ECO:0000256" key="6">
    <source>
        <dbReference type="SAM" id="Phobius"/>
    </source>
</evidence>
<protein>
    <submittedName>
        <fullName evidence="7">Similar to transmembrane calcium/manganese transporter Ccc1p</fullName>
    </submittedName>
</protein>
<dbReference type="InterPro" id="IPR008217">
    <property type="entry name" value="Ccc1_fam"/>
</dbReference>
<keyword evidence="3 6" id="KW-0812">Transmembrane</keyword>
<dbReference type="HOGENOM" id="CLU_038957_0_0_1"/>
<feature type="transmembrane region" description="Helical" evidence="6">
    <location>
        <begin position="212"/>
        <end position="233"/>
    </location>
</feature>
<dbReference type="PANTHER" id="PTHR31851">
    <property type="entry name" value="FE(2+)/MN(2+) TRANSPORTER PCL1"/>
    <property type="match status" value="1"/>
</dbReference>
<reference evidence="7 8" key="2">
    <citation type="journal article" date="2007" name="BMC Biol.">
        <title>A 100%-complete sequence reveals unusually simple genomic features in the hot-spring red alga Cyanidioschyzon merolae.</title>
        <authorList>
            <person name="Nozaki H."/>
            <person name="Takano H."/>
            <person name="Misumi O."/>
            <person name="Terasawa K."/>
            <person name="Matsuzaki M."/>
            <person name="Maruyama S."/>
            <person name="Nishida K."/>
            <person name="Yagisawa F."/>
            <person name="Yoshida Y."/>
            <person name="Fujiwara T."/>
            <person name="Takio S."/>
            <person name="Tamura K."/>
            <person name="Chung S.J."/>
            <person name="Nakamura S."/>
            <person name="Kuroiwa H."/>
            <person name="Tanaka K."/>
            <person name="Sato N."/>
            <person name="Kuroiwa T."/>
        </authorList>
    </citation>
    <scope>NUCLEOTIDE SEQUENCE [LARGE SCALE GENOMIC DNA]</scope>
    <source>
        <strain evidence="7 8">10D</strain>
    </source>
</reference>
<dbReference type="AlphaFoldDB" id="M1VIJ3"/>
<dbReference type="OrthoDB" id="73465at2759"/>